<reference evidence="1" key="1">
    <citation type="journal article" date="2014" name="Front. Microbiol.">
        <title>High frequency of phylogenetically diverse reductive dehalogenase-homologous genes in deep subseafloor sedimentary metagenomes.</title>
        <authorList>
            <person name="Kawai M."/>
            <person name="Futagami T."/>
            <person name="Toyoda A."/>
            <person name="Takaki Y."/>
            <person name="Nishi S."/>
            <person name="Hori S."/>
            <person name="Arai W."/>
            <person name="Tsubouchi T."/>
            <person name="Morono Y."/>
            <person name="Uchiyama I."/>
            <person name="Ito T."/>
            <person name="Fujiyama A."/>
            <person name="Inagaki F."/>
            <person name="Takami H."/>
        </authorList>
    </citation>
    <scope>NUCLEOTIDE SEQUENCE</scope>
    <source>
        <strain evidence="1">Expedition CK06-06</strain>
    </source>
</reference>
<protein>
    <submittedName>
        <fullName evidence="1">Uncharacterized protein</fullName>
    </submittedName>
</protein>
<gene>
    <name evidence="1" type="ORF">S12H4_52736</name>
</gene>
<dbReference type="EMBL" id="BARW01033491">
    <property type="protein sequence ID" value="GAJ10321.1"/>
    <property type="molecule type" value="Genomic_DNA"/>
</dbReference>
<organism evidence="1">
    <name type="scientific">marine sediment metagenome</name>
    <dbReference type="NCBI Taxonomy" id="412755"/>
    <lineage>
        <taxon>unclassified sequences</taxon>
        <taxon>metagenomes</taxon>
        <taxon>ecological metagenomes</taxon>
    </lineage>
</organism>
<feature type="non-terminal residue" evidence="1">
    <location>
        <position position="1"/>
    </location>
</feature>
<proteinExistence type="predicted"/>
<evidence type="ECO:0000313" key="1">
    <source>
        <dbReference type="EMBL" id="GAJ10321.1"/>
    </source>
</evidence>
<name>X1VAM6_9ZZZZ</name>
<comment type="caution">
    <text evidence="1">The sequence shown here is derived from an EMBL/GenBank/DDBJ whole genome shotgun (WGS) entry which is preliminary data.</text>
</comment>
<accession>X1VAM6</accession>
<sequence>VDKTSAFYKDTLDKVKDYFDDDVAYTHDTIDDGDSKVDEYRQKNTDKLKDSLDKGGEVVTQVVTQITEAVGDIINEINITLVR</sequence>
<dbReference type="AlphaFoldDB" id="X1VAM6"/>